<proteinExistence type="predicted"/>
<comment type="caution">
    <text evidence="1">The sequence shown here is derived from an EMBL/GenBank/DDBJ whole genome shotgun (WGS) entry which is preliminary data.</text>
</comment>
<dbReference type="EMBL" id="LFQU01000018">
    <property type="protein sequence ID" value="KOO68082.1"/>
    <property type="molecule type" value="Genomic_DNA"/>
</dbReference>
<evidence type="ECO:0000313" key="2">
    <source>
        <dbReference type="Proteomes" id="UP000036951"/>
    </source>
</evidence>
<dbReference type="AlphaFoldDB" id="A0A8E1R0J0"/>
<name>A0A8E1R0J0_9BACT</name>
<protein>
    <submittedName>
        <fullName evidence="1">Uncharacterized protein</fullName>
    </submittedName>
</protein>
<accession>A0A8E1R0J0</accession>
<gene>
    <name evidence="1" type="ORF">ACU52_09530</name>
</gene>
<dbReference type="RefSeq" id="WP_053398644.1">
    <property type="nucleotide sequence ID" value="NZ_LFQU01000018.1"/>
</dbReference>
<evidence type="ECO:0000313" key="1">
    <source>
        <dbReference type="EMBL" id="KOO68082.1"/>
    </source>
</evidence>
<organism evidence="1 2">
    <name type="scientific">Xylanibacter rarus</name>
    <dbReference type="NCBI Taxonomy" id="1676614"/>
    <lineage>
        <taxon>Bacteria</taxon>
        <taxon>Pseudomonadati</taxon>
        <taxon>Bacteroidota</taxon>
        <taxon>Bacteroidia</taxon>
        <taxon>Bacteroidales</taxon>
        <taxon>Prevotellaceae</taxon>
        <taxon>Xylanibacter</taxon>
    </lineage>
</organism>
<reference evidence="1 2" key="1">
    <citation type="submission" date="2015-06" db="EMBL/GenBank/DDBJ databases">
        <title>Prevotella sp. 109, sp. nov., a novel member of the family Prevotellaceae isolated from human faeces.</title>
        <authorList>
            <person name="Shkoporov A.N."/>
            <person name="Chaplin A.V."/>
            <person name="Kafarskaia L.I."/>
            <person name="Efimov B.A."/>
        </authorList>
    </citation>
    <scope>NUCLEOTIDE SEQUENCE [LARGE SCALE GENOMIC DNA]</scope>
    <source>
        <strain evidence="1 2">109</strain>
    </source>
</reference>
<keyword evidence="2" id="KW-1185">Reference proteome</keyword>
<dbReference type="Proteomes" id="UP000036951">
    <property type="component" value="Unassembled WGS sequence"/>
</dbReference>
<sequence>MENKSVIGGRVYVMSHAVILPVSSRAGNCVVRSSQQKLGIKMLEACGYEHGRRLCIRLHE</sequence>